<organism evidence="1 2">
    <name type="scientific">Bauhinia variegata</name>
    <name type="common">Purple orchid tree</name>
    <name type="synonym">Phanera variegata</name>
    <dbReference type="NCBI Taxonomy" id="167791"/>
    <lineage>
        <taxon>Eukaryota</taxon>
        <taxon>Viridiplantae</taxon>
        <taxon>Streptophyta</taxon>
        <taxon>Embryophyta</taxon>
        <taxon>Tracheophyta</taxon>
        <taxon>Spermatophyta</taxon>
        <taxon>Magnoliopsida</taxon>
        <taxon>eudicotyledons</taxon>
        <taxon>Gunneridae</taxon>
        <taxon>Pentapetalae</taxon>
        <taxon>rosids</taxon>
        <taxon>fabids</taxon>
        <taxon>Fabales</taxon>
        <taxon>Fabaceae</taxon>
        <taxon>Cercidoideae</taxon>
        <taxon>Cercideae</taxon>
        <taxon>Bauhiniinae</taxon>
        <taxon>Bauhinia</taxon>
    </lineage>
</organism>
<name>A0ACB9KR89_BAUVA</name>
<sequence length="314" mass="35280">MFDREMKKFPIDAADASKGSNDQRQRVTRENSENEQENIEDQSEMKHKEERESDQGGYSIDIPSFIDGRNQSISVYFNDGVLDCFICYEALSIPVFQCRNGHIICSSCCVKVKNKCPMCSKLICNRCKAIENVLKSVQISCANAPFGCEKTTSYSKKKGHEKKCSYAPCFCPRAGCNFVASSKELALHFRSEHGWSPISFEFGAYFSVSLNISDEITILQEKNDGNLFVLSNDVKDDRYVIGVTCITAHTSEAPFHNRILTPRTEGLCRRKLQSFIPNSQGPVAITPALGLSLLSRYFSSDGELKLHIRIGRDF</sequence>
<dbReference type="EMBL" id="CM039438">
    <property type="protein sequence ID" value="KAI4299774.1"/>
    <property type="molecule type" value="Genomic_DNA"/>
</dbReference>
<accession>A0ACB9KR89</accession>
<evidence type="ECO:0000313" key="2">
    <source>
        <dbReference type="Proteomes" id="UP000828941"/>
    </source>
</evidence>
<keyword evidence="2" id="KW-1185">Reference proteome</keyword>
<protein>
    <submittedName>
        <fullName evidence="1">Uncharacterized protein</fullName>
    </submittedName>
</protein>
<dbReference type="Proteomes" id="UP000828941">
    <property type="component" value="Chromosome 13"/>
</dbReference>
<evidence type="ECO:0000313" key="1">
    <source>
        <dbReference type="EMBL" id="KAI4299774.1"/>
    </source>
</evidence>
<reference evidence="1 2" key="1">
    <citation type="journal article" date="2022" name="DNA Res.">
        <title>Chromosomal-level genome assembly of the orchid tree Bauhinia variegata (Leguminosae; Cercidoideae) supports the allotetraploid origin hypothesis of Bauhinia.</title>
        <authorList>
            <person name="Zhong Y."/>
            <person name="Chen Y."/>
            <person name="Zheng D."/>
            <person name="Pang J."/>
            <person name="Liu Y."/>
            <person name="Luo S."/>
            <person name="Meng S."/>
            <person name="Qian L."/>
            <person name="Wei D."/>
            <person name="Dai S."/>
            <person name="Zhou R."/>
        </authorList>
    </citation>
    <scope>NUCLEOTIDE SEQUENCE [LARGE SCALE GENOMIC DNA]</scope>
    <source>
        <strain evidence="1">BV-YZ2020</strain>
    </source>
</reference>
<proteinExistence type="predicted"/>
<gene>
    <name evidence="1" type="ORF">L6164_033201</name>
</gene>
<comment type="caution">
    <text evidence="1">The sequence shown here is derived from an EMBL/GenBank/DDBJ whole genome shotgun (WGS) entry which is preliminary data.</text>
</comment>